<name>G9YJ00_9FIRM</name>
<dbReference type="CDD" id="cd00880">
    <property type="entry name" value="Era_like"/>
    <property type="match status" value="1"/>
</dbReference>
<dbReference type="NCBIfam" id="TIGR00231">
    <property type="entry name" value="small_GTP"/>
    <property type="match status" value="1"/>
</dbReference>
<dbReference type="SUPFAM" id="SSF52540">
    <property type="entry name" value="P-loop containing nucleoside triphosphate hydrolases"/>
    <property type="match status" value="1"/>
</dbReference>
<dbReference type="STRING" id="861450.HMPREF0080_01644"/>
<dbReference type="Gene3D" id="3.40.50.300">
    <property type="entry name" value="P-loop containing nucleotide triphosphate hydrolases"/>
    <property type="match status" value="1"/>
</dbReference>
<dbReference type="PANTHER" id="PTHR42714:SF6">
    <property type="entry name" value="TRANSLATION INITIATION FACTOR IF-2"/>
    <property type="match status" value="1"/>
</dbReference>
<proteinExistence type="predicted"/>
<accession>G9YJ00</accession>
<feature type="domain" description="G" evidence="3">
    <location>
        <begin position="21"/>
        <end position="135"/>
    </location>
</feature>
<dbReference type="HOGENOM" id="CLU_1270117_0_0_9"/>
<evidence type="ECO:0000313" key="5">
    <source>
        <dbReference type="Proteomes" id="UP000005481"/>
    </source>
</evidence>
<evidence type="ECO:0000313" key="4">
    <source>
        <dbReference type="EMBL" id="EHM39142.1"/>
    </source>
</evidence>
<dbReference type="AlphaFoldDB" id="G9YJ00"/>
<protein>
    <recommendedName>
        <fullName evidence="3">G domain-containing protein</fullName>
    </recommendedName>
</protein>
<dbReference type="InterPro" id="IPR006073">
    <property type="entry name" value="GTP-bd"/>
</dbReference>
<dbReference type="eggNOG" id="COG0486">
    <property type="taxonomic scope" value="Bacteria"/>
</dbReference>
<dbReference type="GO" id="GO:0005737">
    <property type="term" value="C:cytoplasm"/>
    <property type="evidence" value="ECO:0007669"/>
    <property type="project" value="TreeGrafter"/>
</dbReference>
<keyword evidence="2" id="KW-0342">GTP-binding</keyword>
<evidence type="ECO:0000256" key="1">
    <source>
        <dbReference type="ARBA" id="ARBA00022741"/>
    </source>
</evidence>
<dbReference type="PATRIC" id="fig|861450.3.peg.1518"/>
<keyword evidence="1" id="KW-0547">Nucleotide-binding</keyword>
<dbReference type="GO" id="GO:0002098">
    <property type="term" value="P:tRNA wobble uridine modification"/>
    <property type="evidence" value="ECO:0007669"/>
    <property type="project" value="TreeGrafter"/>
</dbReference>
<keyword evidence="5" id="KW-1185">Reference proteome</keyword>
<dbReference type="EMBL" id="AGCJ01000072">
    <property type="protein sequence ID" value="EHM39142.1"/>
    <property type="molecule type" value="Genomic_DNA"/>
</dbReference>
<organism evidence="4 5">
    <name type="scientific">Anaeroglobus geminatus F0357</name>
    <dbReference type="NCBI Taxonomy" id="861450"/>
    <lineage>
        <taxon>Bacteria</taxon>
        <taxon>Bacillati</taxon>
        <taxon>Bacillota</taxon>
        <taxon>Negativicutes</taxon>
        <taxon>Veillonellales</taxon>
        <taxon>Veillonellaceae</taxon>
        <taxon>Anaeroglobus</taxon>
    </lineage>
</organism>
<gene>
    <name evidence="4" type="ORF">HMPREF0080_01644</name>
</gene>
<dbReference type="Pfam" id="PF01926">
    <property type="entry name" value="MMR_HSR1"/>
    <property type="match status" value="1"/>
</dbReference>
<dbReference type="PANTHER" id="PTHR42714">
    <property type="entry name" value="TRNA MODIFICATION GTPASE GTPBP3"/>
    <property type="match status" value="1"/>
</dbReference>
<evidence type="ECO:0000256" key="2">
    <source>
        <dbReference type="ARBA" id="ARBA00023134"/>
    </source>
</evidence>
<dbReference type="GO" id="GO:0005525">
    <property type="term" value="F:GTP binding"/>
    <property type="evidence" value="ECO:0007669"/>
    <property type="project" value="UniProtKB-KW"/>
</dbReference>
<reference evidence="4 5" key="1">
    <citation type="submission" date="2011-08" db="EMBL/GenBank/DDBJ databases">
        <authorList>
            <person name="Weinstock G."/>
            <person name="Sodergren E."/>
            <person name="Clifton S."/>
            <person name="Fulton L."/>
            <person name="Fulton B."/>
            <person name="Courtney L."/>
            <person name="Fronick C."/>
            <person name="Harrison M."/>
            <person name="Strong C."/>
            <person name="Farmer C."/>
            <person name="Delahaunty K."/>
            <person name="Markovic C."/>
            <person name="Hall O."/>
            <person name="Minx P."/>
            <person name="Tomlinson C."/>
            <person name="Mitreva M."/>
            <person name="Hou S."/>
            <person name="Chen J."/>
            <person name="Wollam A."/>
            <person name="Pepin K.H."/>
            <person name="Johnson M."/>
            <person name="Bhonagiri V."/>
            <person name="Zhang X."/>
            <person name="Suruliraj S."/>
            <person name="Warren W."/>
            <person name="Chinwalla A."/>
            <person name="Mardis E.R."/>
            <person name="Wilson R.K."/>
        </authorList>
    </citation>
    <scope>NUCLEOTIDE SEQUENCE [LARGE SCALE GENOMIC DNA]</scope>
    <source>
        <strain evidence="4 5">F0357</strain>
    </source>
</reference>
<evidence type="ECO:0000259" key="3">
    <source>
        <dbReference type="Pfam" id="PF01926"/>
    </source>
</evidence>
<dbReference type="InterPro" id="IPR027417">
    <property type="entry name" value="P-loop_NTPase"/>
</dbReference>
<dbReference type="Proteomes" id="UP000005481">
    <property type="component" value="Unassembled WGS sequence"/>
</dbReference>
<comment type="caution">
    <text evidence="4">The sequence shown here is derived from an EMBL/GenBank/DDBJ whole genome shotgun (WGS) entry which is preliminary data.</text>
</comment>
<dbReference type="InterPro" id="IPR005225">
    <property type="entry name" value="Small_GTP-bd"/>
</dbReference>
<sequence length="217" mass="23775">MKQRNNIMGMNETPRGERIHIGFFGNRNAGKSSLVNAVTGQYTAIVSDVKGTTTDPVYKSMELLPLGPVVLIDTPGMDDAGQMGALRIEKTREVLRKVDIAVIVTDGTIPLSETDKDIITLVKERKIPYCIVRNKADLIESTDCQTDNEIYVSAAEGTGVDTFKQYLARLIKVGDGAVPIISSDSWRRYSCTRRARRYGRTEGPAHIAAATDDTGHS</sequence>
<dbReference type="GO" id="GO:0030488">
    <property type="term" value="P:tRNA methylation"/>
    <property type="evidence" value="ECO:0007669"/>
    <property type="project" value="TreeGrafter"/>
</dbReference>